<feature type="binding site" evidence="13">
    <location>
        <begin position="180"/>
        <end position="187"/>
    </location>
    <ligand>
        <name>NAD(+)</name>
        <dbReference type="ChEBI" id="CHEBI:57540"/>
    </ligand>
</feature>
<keyword evidence="9" id="KW-1015">Disulfide bond</keyword>
<dbReference type="InterPro" id="IPR004099">
    <property type="entry name" value="Pyr_nucl-diS_OxRdtase_dimer"/>
</dbReference>
<dbReference type="FunFam" id="3.30.390.30:FF:000001">
    <property type="entry name" value="Dihydrolipoyl dehydrogenase"/>
    <property type="match status" value="1"/>
</dbReference>
<evidence type="ECO:0000256" key="6">
    <source>
        <dbReference type="ARBA" id="ARBA00022827"/>
    </source>
</evidence>
<comment type="cofactor">
    <cofactor evidence="13 15">
        <name>FAD</name>
        <dbReference type="ChEBI" id="CHEBI:57692"/>
    </cofactor>
    <text evidence="13 15">Binds 1 FAD per subunit.</text>
</comment>
<evidence type="ECO:0000259" key="17">
    <source>
        <dbReference type="Pfam" id="PF07992"/>
    </source>
</evidence>
<evidence type="ECO:0000256" key="14">
    <source>
        <dbReference type="PIRSR" id="PIRSR000350-4"/>
    </source>
</evidence>
<dbReference type="PRINTS" id="PR00368">
    <property type="entry name" value="FADPNR"/>
</dbReference>
<dbReference type="InterPro" id="IPR036188">
    <property type="entry name" value="FAD/NAD-bd_sf"/>
</dbReference>
<comment type="miscellaneous">
    <text evidence="15">The active site is a redox-active disulfide bond.</text>
</comment>
<dbReference type="GO" id="GO:0005737">
    <property type="term" value="C:cytoplasm"/>
    <property type="evidence" value="ECO:0007669"/>
    <property type="project" value="UniProtKB-SubCell"/>
</dbReference>
<dbReference type="AlphaFoldDB" id="A0AAW2H638"/>
<dbReference type="SUPFAM" id="SSF55424">
    <property type="entry name" value="FAD/NAD-linked reductases, dimerisation (C-terminal) domain"/>
    <property type="match status" value="1"/>
</dbReference>
<evidence type="ECO:0000256" key="12">
    <source>
        <dbReference type="PIRSR" id="PIRSR000350-2"/>
    </source>
</evidence>
<keyword evidence="4" id="KW-0963">Cytoplasm</keyword>
<evidence type="ECO:0000256" key="3">
    <source>
        <dbReference type="ARBA" id="ARBA00012608"/>
    </source>
</evidence>
<dbReference type="Gene3D" id="3.50.50.60">
    <property type="entry name" value="FAD/NAD(P)-binding domain"/>
    <property type="match status" value="2"/>
</dbReference>
<dbReference type="Pfam" id="PF02852">
    <property type="entry name" value="Pyr_redox_dim"/>
    <property type="match status" value="1"/>
</dbReference>
<dbReference type="InterPro" id="IPR050151">
    <property type="entry name" value="Class-I_Pyr_Nuc-Dis_Oxidored"/>
</dbReference>
<name>A0AAW2H638_9NEOP</name>
<keyword evidence="13" id="KW-0547">Nucleotide-binding</keyword>
<dbReference type="GO" id="GO:0050660">
    <property type="term" value="F:flavin adenine dinucleotide binding"/>
    <property type="evidence" value="ECO:0007669"/>
    <property type="project" value="InterPro"/>
</dbReference>
<protein>
    <recommendedName>
        <fullName evidence="3 15">Dihydrolipoyl dehydrogenase</fullName>
        <ecNumber evidence="3 15">1.8.1.4</ecNumber>
    </recommendedName>
</protein>
<dbReference type="GO" id="GO:0006103">
    <property type="term" value="P:2-oxoglutarate metabolic process"/>
    <property type="evidence" value="ECO:0007669"/>
    <property type="project" value="TreeGrafter"/>
</dbReference>
<feature type="domain" description="FAD/NAD(P)-binding" evidence="17">
    <location>
        <begin position="5"/>
        <end position="326"/>
    </location>
</feature>
<feature type="binding site" evidence="13">
    <location>
        <position position="203"/>
    </location>
    <ligand>
        <name>NAD(+)</name>
        <dbReference type="ChEBI" id="CHEBI:57540"/>
    </ligand>
</feature>
<evidence type="ECO:0000256" key="9">
    <source>
        <dbReference type="ARBA" id="ARBA00023157"/>
    </source>
</evidence>
<evidence type="ECO:0000256" key="1">
    <source>
        <dbReference type="ARBA" id="ARBA00004496"/>
    </source>
</evidence>
<comment type="caution">
    <text evidence="18">The sequence shown here is derived from an EMBL/GenBank/DDBJ whole genome shotgun (WGS) entry which is preliminary data.</text>
</comment>
<keyword evidence="8 13" id="KW-0520">NAD</keyword>
<feature type="active site" description="Proton acceptor" evidence="12">
    <location>
        <position position="445"/>
    </location>
</feature>
<evidence type="ECO:0000313" key="18">
    <source>
        <dbReference type="EMBL" id="KAL0263787.1"/>
    </source>
</evidence>
<feature type="domain" description="Pyridine nucleotide-disulphide oxidoreductase dimerisation" evidence="16">
    <location>
        <begin position="347"/>
        <end position="455"/>
    </location>
</feature>
<keyword evidence="7 15" id="KW-0560">Oxidoreductase</keyword>
<evidence type="ECO:0000256" key="13">
    <source>
        <dbReference type="PIRSR" id="PIRSR000350-3"/>
    </source>
</evidence>
<feature type="binding site" evidence="13">
    <location>
        <position position="271"/>
    </location>
    <ligand>
        <name>NAD(+)</name>
        <dbReference type="ChEBI" id="CHEBI:57540"/>
    </ligand>
</feature>
<evidence type="ECO:0000256" key="4">
    <source>
        <dbReference type="ARBA" id="ARBA00022490"/>
    </source>
</evidence>
<feature type="disulfide bond" description="Redox-active" evidence="14">
    <location>
        <begin position="42"/>
        <end position="47"/>
    </location>
</feature>
<evidence type="ECO:0000256" key="15">
    <source>
        <dbReference type="RuleBase" id="RU003692"/>
    </source>
</evidence>
<proteinExistence type="inferred from homology"/>
<accession>A0AAW2H638</accession>
<evidence type="ECO:0000256" key="11">
    <source>
        <dbReference type="ARBA" id="ARBA00049187"/>
    </source>
</evidence>
<gene>
    <name evidence="18" type="ORF">PYX00_011085</name>
</gene>
<sequence>MSKNYDIAIIGAGPGGYVAAIRAAQLGFKVVVVEKENLGGICLNWGCIPTKALLTSASVFNYAKNANKYGVDVSSPKADLTAMVQRSRKVSAQLVSGITSLFKKNKIDTIFGTAVLKNSTTILVNTKEQTKETITAKHIILATGARARIIPGIEPDGDLILTYREALAIKRMPKELIVMGSGAIGIEFAYFFSTLGAKVTVIEMQKQIMPSEDKEIADLALKSFTKHGINFYIDTKVKKVEKSSNSVKVYLETADGTEKIINGDTFISAAGVVPNVENIGLENTKVKLQNGRPVVNEWLQTTDHNIYAIGDLVNGPWLAHKASHEGIICVEKIANLPNVHKLNTRMIPGCIYTHPQVASVGLKEEDAKKLGYDVKVGRFPLIANGKSIALGESEGLIKTIFDSKTGELLGAHMIGPEVTEMIQGYTIGMNLETTEKELINTIFPHPTISESMHEAILAAFGRAIHF</sequence>
<dbReference type="GO" id="GO:0004148">
    <property type="term" value="F:dihydrolipoyl dehydrogenase (NADH) activity"/>
    <property type="evidence" value="ECO:0007669"/>
    <property type="project" value="UniProtKB-EC"/>
</dbReference>
<dbReference type="NCBIfam" id="TIGR01350">
    <property type="entry name" value="lipoamide_DH"/>
    <property type="match status" value="1"/>
</dbReference>
<dbReference type="EC" id="1.8.1.4" evidence="3 15"/>
<feature type="binding site" evidence="13">
    <location>
        <position position="311"/>
    </location>
    <ligand>
        <name>FAD</name>
        <dbReference type="ChEBI" id="CHEBI:57692"/>
    </ligand>
</feature>
<dbReference type="Pfam" id="PF07992">
    <property type="entry name" value="Pyr_redox_2"/>
    <property type="match status" value="1"/>
</dbReference>
<organism evidence="18">
    <name type="scientific">Menopon gallinae</name>
    <name type="common">poultry shaft louse</name>
    <dbReference type="NCBI Taxonomy" id="328185"/>
    <lineage>
        <taxon>Eukaryota</taxon>
        <taxon>Metazoa</taxon>
        <taxon>Ecdysozoa</taxon>
        <taxon>Arthropoda</taxon>
        <taxon>Hexapoda</taxon>
        <taxon>Insecta</taxon>
        <taxon>Pterygota</taxon>
        <taxon>Neoptera</taxon>
        <taxon>Paraneoptera</taxon>
        <taxon>Psocodea</taxon>
        <taxon>Troctomorpha</taxon>
        <taxon>Phthiraptera</taxon>
        <taxon>Amblycera</taxon>
        <taxon>Menoponidae</taxon>
        <taxon>Menopon</taxon>
    </lineage>
</organism>
<dbReference type="InterPro" id="IPR006258">
    <property type="entry name" value="Lipoamide_DH"/>
</dbReference>
<dbReference type="Gene3D" id="3.30.390.30">
    <property type="match status" value="1"/>
</dbReference>
<evidence type="ECO:0000256" key="8">
    <source>
        <dbReference type="ARBA" id="ARBA00023027"/>
    </source>
</evidence>
<evidence type="ECO:0000256" key="5">
    <source>
        <dbReference type="ARBA" id="ARBA00022630"/>
    </source>
</evidence>
<comment type="similarity">
    <text evidence="2 15">Belongs to the class-I pyridine nucleotide-disulfide oxidoreductase family.</text>
</comment>
<evidence type="ECO:0000256" key="2">
    <source>
        <dbReference type="ARBA" id="ARBA00007532"/>
    </source>
</evidence>
<dbReference type="InterPro" id="IPR001100">
    <property type="entry name" value="Pyr_nuc-diS_OxRdtase"/>
</dbReference>
<dbReference type="PANTHER" id="PTHR22912">
    <property type="entry name" value="DISULFIDE OXIDOREDUCTASE"/>
    <property type="match status" value="1"/>
</dbReference>
<evidence type="ECO:0000256" key="10">
    <source>
        <dbReference type="ARBA" id="ARBA00023284"/>
    </source>
</evidence>
<dbReference type="PANTHER" id="PTHR22912:SF217">
    <property type="entry name" value="DIHYDROLIPOYL DEHYDROGENASE"/>
    <property type="match status" value="1"/>
</dbReference>
<evidence type="ECO:0000256" key="7">
    <source>
        <dbReference type="ARBA" id="ARBA00023002"/>
    </source>
</evidence>
<comment type="catalytic activity">
    <reaction evidence="11 15">
        <text>N(6)-[(R)-dihydrolipoyl]-L-lysyl-[protein] + NAD(+) = N(6)-[(R)-lipoyl]-L-lysyl-[protein] + NADH + H(+)</text>
        <dbReference type="Rhea" id="RHEA:15045"/>
        <dbReference type="Rhea" id="RHEA-COMP:10474"/>
        <dbReference type="Rhea" id="RHEA-COMP:10475"/>
        <dbReference type="ChEBI" id="CHEBI:15378"/>
        <dbReference type="ChEBI" id="CHEBI:57540"/>
        <dbReference type="ChEBI" id="CHEBI:57945"/>
        <dbReference type="ChEBI" id="CHEBI:83099"/>
        <dbReference type="ChEBI" id="CHEBI:83100"/>
        <dbReference type="EC" id="1.8.1.4"/>
    </reaction>
</comment>
<comment type="subcellular location">
    <subcellularLocation>
        <location evidence="1">Cytoplasm</location>
    </subcellularLocation>
</comment>
<dbReference type="PROSITE" id="PS00076">
    <property type="entry name" value="PYRIDINE_REDOX_1"/>
    <property type="match status" value="1"/>
</dbReference>
<dbReference type="PIRSF" id="PIRSF000350">
    <property type="entry name" value="Mercury_reductase_MerA"/>
    <property type="match status" value="1"/>
</dbReference>
<keyword evidence="10 15" id="KW-0676">Redox-active center</keyword>
<feature type="binding site" evidence="13">
    <location>
        <position position="51"/>
    </location>
    <ligand>
        <name>FAD</name>
        <dbReference type="ChEBI" id="CHEBI:57692"/>
    </ligand>
</feature>
<dbReference type="EMBL" id="JARGDH010000093">
    <property type="protein sequence ID" value="KAL0263787.1"/>
    <property type="molecule type" value="Genomic_DNA"/>
</dbReference>
<dbReference type="PRINTS" id="PR00411">
    <property type="entry name" value="PNDRDTASEI"/>
</dbReference>
<evidence type="ECO:0000259" key="16">
    <source>
        <dbReference type="Pfam" id="PF02852"/>
    </source>
</evidence>
<dbReference type="InterPro" id="IPR012999">
    <property type="entry name" value="Pyr_OxRdtase_I_AS"/>
</dbReference>
<dbReference type="SUPFAM" id="SSF51905">
    <property type="entry name" value="FAD/NAD(P)-binding domain"/>
    <property type="match status" value="1"/>
</dbReference>
<reference evidence="18" key="1">
    <citation type="journal article" date="2024" name="Gigascience">
        <title>Chromosome-level genome of the poultry shaft louse Menopon gallinae provides insight into the host-switching and adaptive evolution of parasitic lice.</title>
        <authorList>
            <person name="Xu Y."/>
            <person name="Ma L."/>
            <person name="Liu S."/>
            <person name="Liang Y."/>
            <person name="Liu Q."/>
            <person name="He Z."/>
            <person name="Tian L."/>
            <person name="Duan Y."/>
            <person name="Cai W."/>
            <person name="Li H."/>
            <person name="Song F."/>
        </authorList>
    </citation>
    <scope>NUCLEOTIDE SEQUENCE</scope>
    <source>
        <strain evidence="18">Cailab_2023a</strain>
    </source>
</reference>
<keyword evidence="6 13" id="KW-0274">FAD</keyword>
<dbReference type="InterPro" id="IPR016156">
    <property type="entry name" value="FAD/NAD-linked_Rdtase_dimer_sf"/>
</dbReference>
<keyword evidence="5 15" id="KW-0285">Flavoprotein</keyword>
<dbReference type="InterPro" id="IPR023753">
    <property type="entry name" value="FAD/NAD-binding_dom"/>
</dbReference>